<keyword evidence="2" id="KW-1185">Reference proteome</keyword>
<dbReference type="EMBL" id="CVRI01000055">
    <property type="protein sequence ID" value="CRL01317.1"/>
    <property type="molecule type" value="Genomic_DNA"/>
</dbReference>
<accession>A0A1J1IM51</accession>
<protein>
    <submittedName>
        <fullName evidence="1">CLUMA_CG014798, isoform A</fullName>
    </submittedName>
</protein>
<reference evidence="1 2" key="1">
    <citation type="submission" date="2015-04" db="EMBL/GenBank/DDBJ databases">
        <authorList>
            <person name="Syromyatnikov M.Y."/>
            <person name="Popov V.N."/>
        </authorList>
    </citation>
    <scope>NUCLEOTIDE SEQUENCE [LARGE SCALE GENOMIC DNA]</scope>
</reference>
<dbReference type="AlphaFoldDB" id="A0A1J1IM51"/>
<dbReference type="Proteomes" id="UP000183832">
    <property type="component" value="Unassembled WGS sequence"/>
</dbReference>
<organism evidence="1 2">
    <name type="scientific">Clunio marinus</name>
    <dbReference type="NCBI Taxonomy" id="568069"/>
    <lineage>
        <taxon>Eukaryota</taxon>
        <taxon>Metazoa</taxon>
        <taxon>Ecdysozoa</taxon>
        <taxon>Arthropoda</taxon>
        <taxon>Hexapoda</taxon>
        <taxon>Insecta</taxon>
        <taxon>Pterygota</taxon>
        <taxon>Neoptera</taxon>
        <taxon>Endopterygota</taxon>
        <taxon>Diptera</taxon>
        <taxon>Nematocera</taxon>
        <taxon>Chironomoidea</taxon>
        <taxon>Chironomidae</taxon>
        <taxon>Clunio</taxon>
    </lineage>
</organism>
<sequence>MMIITCIEKYLFYNKFKRVVVISTSLATEMIRVREKFEDVMIGTGLEKILSVTLSHKLPFEYTRSFLFYLIT</sequence>
<gene>
    <name evidence="1" type="ORF">CLUMA_CG014798</name>
</gene>
<proteinExistence type="predicted"/>
<evidence type="ECO:0000313" key="1">
    <source>
        <dbReference type="EMBL" id="CRL01317.1"/>
    </source>
</evidence>
<name>A0A1J1IM51_9DIPT</name>
<evidence type="ECO:0000313" key="2">
    <source>
        <dbReference type="Proteomes" id="UP000183832"/>
    </source>
</evidence>